<dbReference type="Pfam" id="PF01177">
    <property type="entry name" value="Asp_Glu_race"/>
    <property type="match status" value="1"/>
</dbReference>
<gene>
    <name evidence="1" type="ORF">CNX65_20875</name>
</gene>
<dbReference type="InterPro" id="IPR052186">
    <property type="entry name" value="Hydantoin_racemase-like"/>
</dbReference>
<dbReference type="GO" id="GO:0047661">
    <property type="term" value="F:amino-acid racemase activity"/>
    <property type="evidence" value="ECO:0007669"/>
    <property type="project" value="InterPro"/>
</dbReference>
<evidence type="ECO:0000313" key="2">
    <source>
        <dbReference type="Proteomes" id="UP000218505"/>
    </source>
</evidence>
<sequence>MTRRIGVIRVVTSTDLDFLGTHGRILEAELGVVTRTACIPDQPRGVHDDESFALADKKVPLLAEEMAPHVDAIVISCAADPGLAAARTRAPIPVLGAGASAAGVALTLGERVGVLDLTAATPLSVTRVLGDRLHGAIQPDGVTETAHLLTEQGKRSSLDAGRRLVDSGADVLLLACTGMTTIGLAEPLRRALGVPVVDAVRTAGLLAARPF</sequence>
<dbReference type="KEGG" id="apre:CNX65_20875"/>
<dbReference type="Gene3D" id="3.40.50.1860">
    <property type="match status" value="2"/>
</dbReference>
<dbReference type="EMBL" id="CP023445">
    <property type="protein sequence ID" value="ATE55433.1"/>
    <property type="molecule type" value="Genomic_DNA"/>
</dbReference>
<accession>A0A290Z8Z0</accession>
<organism evidence="1 2">
    <name type="scientific">Actinosynnema pretiosum</name>
    <dbReference type="NCBI Taxonomy" id="42197"/>
    <lineage>
        <taxon>Bacteria</taxon>
        <taxon>Bacillati</taxon>
        <taxon>Actinomycetota</taxon>
        <taxon>Actinomycetes</taxon>
        <taxon>Pseudonocardiales</taxon>
        <taxon>Pseudonocardiaceae</taxon>
        <taxon>Actinosynnema</taxon>
    </lineage>
</organism>
<proteinExistence type="predicted"/>
<dbReference type="InterPro" id="IPR001920">
    <property type="entry name" value="Asp/Glu_race"/>
</dbReference>
<dbReference type="RefSeq" id="WP_096495267.1">
    <property type="nucleotide sequence ID" value="NZ_CP023445.1"/>
</dbReference>
<dbReference type="AlphaFoldDB" id="A0A290Z8Z0"/>
<dbReference type="InterPro" id="IPR015942">
    <property type="entry name" value="Asp/Glu/hydantoin_racemase"/>
</dbReference>
<keyword evidence="2" id="KW-1185">Reference proteome</keyword>
<protein>
    <submittedName>
        <fullName evidence="1">Hydantoin racemase</fullName>
    </submittedName>
</protein>
<reference evidence="1" key="1">
    <citation type="submission" date="2017-09" db="EMBL/GenBank/DDBJ databases">
        <title>Complete Genome Sequence of ansamitocin-producing Bacterium Actinosynnema pretiosum X47.</title>
        <authorList>
            <person name="Cao G."/>
            <person name="Zong G."/>
            <person name="Zhong C."/>
            <person name="Fu J."/>
        </authorList>
    </citation>
    <scope>NUCLEOTIDE SEQUENCE [LARGE SCALE GENOMIC DNA]</scope>
    <source>
        <strain evidence="1">X47</strain>
    </source>
</reference>
<dbReference type="PANTHER" id="PTHR28047:SF5">
    <property type="entry name" value="PROTEIN DCG1"/>
    <property type="match status" value="1"/>
</dbReference>
<evidence type="ECO:0000313" key="1">
    <source>
        <dbReference type="EMBL" id="ATE55433.1"/>
    </source>
</evidence>
<name>A0A290Z8Z0_9PSEU</name>
<dbReference type="PANTHER" id="PTHR28047">
    <property type="entry name" value="PROTEIN DCG1"/>
    <property type="match status" value="1"/>
</dbReference>
<dbReference type="Proteomes" id="UP000218505">
    <property type="component" value="Chromosome"/>
</dbReference>